<gene>
    <name evidence="2" type="ORF">Mal64_30570</name>
</gene>
<dbReference type="EMBL" id="SJPQ01000003">
    <property type="protein sequence ID" value="TWT87516.1"/>
    <property type="molecule type" value="Genomic_DNA"/>
</dbReference>
<feature type="region of interest" description="Disordered" evidence="1">
    <location>
        <begin position="1"/>
        <end position="63"/>
    </location>
</feature>
<dbReference type="AlphaFoldDB" id="A0A5C5ZJV5"/>
<evidence type="ECO:0000313" key="3">
    <source>
        <dbReference type="Proteomes" id="UP000315440"/>
    </source>
</evidence>
<dbReference type="InterPro" id="IPR013325">
    <property type="entry name" value="RNA_pol_sigma_r2"/>
</dbReference>
<dbReference type="GO" id="GO:0003700">
    <property type="term" value="F:DNA-binding transcription factor activity"/>
    <property type="evidence" value="ECO:0007669"/>
    <property type="project" value="InterPro"/>
</dbReference>
<name>A0A5C5ZJV5_9BACT</name>
<comment type="caution">
    <text evidence="2">The sequence shown here is derived from an EMBL/GenBank/DDBJ whole genome shotgun (WGS) entry which is preliminary data.</text>
</comment>
<dbReference type="SUPFAM" id="SSF88946">
    <property type="entry name" value="Sigma2 domain of RNA polymerase sigma factors"/>
    <property type="match status" value="1"/>
</dbReference>
<dbReference type="GO" id="GO:0006352">
    <property type="term" value="P:DNA-templated transcription initiation"/>
    <property type="evidence" value="ECO:0007669"/>
    <property type="project" value="InterPro"/>
</dbReference>
<feature type="compositionally biased region" description="Basic and acidic residues" evidence="1">
    <location>
        <begin position="8"/>
        <end position="38"/>
    </location>
</feature>
<organism evidence="2 3">
    <name type="scientific">Pseudobythopirellula maris</name>
    <dbReference type="NCBI Taxonomy" id="2527991"/>
    <lineage>
        <taxon>Bacteria</taxon>
        <taxon>Pseudomonadati</taxon>
        <taxon>Planctomycetota</taxon>
        <taxon>Planctomycetia</taxon>
        <taxon>Pirellulales</taxon>
        <taxon>Lacipirellulaceae</taxon>
        <taxon>Pseudobythopirellula</taxon>
    </lineage>
</organism>
<proteinExistence type="predicted"/>
<dbReference type="OrthoDB" id="278183at2"/>
<dbReference type="RefSeq" id="WP_146401721.1">
    <property type="nucleotide sequence ID" value="NZ_SJPQ01000003.1"/>
</dbReference>
<reference evidence="2 3" key="1">
    <citation type="submission" date="2019-02" db="EMBL/GenBank/DDBJ databases">
        <title>Deep-cultivation of Planctomycetes and their phenomic and genomic characterization uncovers novel biology.</title>
        <authorList>
            <person name="Wiegand S."/>
            <person name="Jogler M."/>
            <person name="Boedeker C."/>
            <person name="Pinto D."/>
            <person name="Vollmers J."/>
            <person name="Rivas-Marin E."/>
            <person name="Kohn T."/>
            <person name="Peeters S.H."/>
            <person name="Heuer A."/>
            <person name="Rast P."/>
            <person name="Oberbeckmann S."/>
            <person name="Bunk B."/>
            <person name="Jeske O."/>
            <person name="Meyerdierks A."/>
            <person name="Storesund J.E."/>
            <person name="Kallscheuer N."/>
            <person name="Luecker S."/>
            <person name="Lage O.M."/>
            <person name="Pohl T."/>
            <person name="Merkel B.J."/>
            <person name="Hornburger P."/>
            <person name="Mueller R.-W."/>
            <person name="Bruemmer F."/>
            <person name="Labrenz M."/>
            <person name="Spormann A.M."/>
            <person name="Op Den Camp H."/>
            <person name="Overmann J."/>
            <person name="Amann R."/>
            <person name="Jetten M.S.M."/>
            <person name="Mascher T."/>
            <person name="Medema M.H."/>
            <person name="Devos D.P."/>
            <person name="Kaster A.-K."/>
            <person name="Ovreas L."/>
            <person name="Rohde M."/>
            <person name="Galperin M.Y."/>
            <person name="Jogler C."/>
        </authorList>
    </citation>
    <scope>NUCLEOTIDE SEQUENCE [LARGE SCALE GENOMIC DNA]</scope>
    <source>
        <strain evidence="2 3">Mal64</strain>
    </source>
</reference>
<evidence type="ECO:0000256" key="1">
    <source>
        <dbReference type="SAM" id="MobiDB-lite"/>
    </source>
</evidence>
<dbReference type="Proteomes" id="UP000315440">
    <property type="component" value="Unassembled WGS sequence"/>
</dbReference>
<accession>A0A5C5ZJV5</accession>
<dbReference type="Gene3D" id="1.10.1740.10">
    <property type="match status" value="1"/>
</dbReference>
<feature type="compositionally biased region" description="Polar residues" evidence="1">
    <location>
        <begin position="43"/>
        <end position="63"/>
    </location>
</feature>
<evidence type="ECO:0000313" key="2">
    <source>
        <dbReference type="EMBL" id="TWT87516.1"/>
    </source>
</evidence>
<keyword evidence="3" id="KW-1185">Reference proteome</keyword>
<sequence length="248" mass="29106">MPENVLVIEREEERLSPHESSGKHHEHELLEEVNERHYKQAPLPSSNWPLRTASPSPANSLSTTRHSDLCLIDREMIDRCVRGDIDAWQTLYDQFHSVLLRSIAAMLRGSTGEELVEEVASRVWCALAENDGALLDRYDPQRGARFITFLRLIARDELKRHFRSEGRRKQRELTVGSARPRIDCEEHHLWARLDEFLCELTPAERKFFNEVLVPEGGAEESKEDEYTKSNFWQLRHRIREKLQLHLEY</sequence>
<protein>
    <submittedName>
        <fullName evidence="2">RNA polymerase sigma factor</fullName>
    </submittedName>
</protein>